<protein>
    <submittedName>
        <fullName evidence="6">Class I SAM-dependent methyltransferase</fullName>
    </submittedName>
</protein>
<accession>A0A8J6P002</accession>
<evidence type="ECO:0000256" key="1">
    <source>
        <dbReference type="ARBA" id="ARBA00022603"/>
    </source>
</evidence>
<keyword evidence="3" id="KW-0949">S-adenosyl-L-methionine</keyword>
<dbReference type="Proteomes" id="UP000605201">
    <property type="component" value="Unassembled WGS sequence"/>
</dbReference>
<gene>
    <name evidence="6" type="ORF">H8D96_07260</name>
</gene>
<dbReference type="AlphaFoldDB" id="A0A8J6P002"/>
<dbReference type="CDD" id="cd02440">
    <property type="entry name" value="AdoMet_MTases"/>
    <property type="match status" value="1"/>
</dbReference>
<reference evidence="6 7" key="1">
    <citation type="submission" date="2020-08" db="EMBL/GenBank/DDBJ databases">
        <title>Bridging the membrane lipid divide: bacteria of the FCB group superphylum have the potential to synthesize archaeal ether lipids.</title>
        <authorList>
            <person name="Villanueva L."/>
            <person name="Von Meijenfeldt F.A.B."/>
            <person name="Westbye A.B."/>
            <person name="Yadav S."/>
            <person name="Hopmans E.C."/>
            <person name="Dutilh B.E."/>
            <person name="Sinninghe Damste J.S."/>
        </authorList>
    </citation>
    <scope>NUCLEOTIDE SEQUENCE [LARGE SCALE GENOMIC DNA]</scope>
    <source>
        <strain evidence="6">NIOZ-UU17</strain>
    </source>
</reference>
<dbReference type="InterPro" id="IPR055135">
    <property type="entry name" value="PRMT_dom"/>
</dbReference>
<feature type="domain" description="Protein arginine N-methyltransferase" evidence="5">
    <location>
        <begin position="163"/>
        <end position="285"/>
    </location>
</feature>
<dbReference type="PANTHER" id="PTHR11006">
    <property type="entry name" value="PROTEIN ARGININE N-METHYLTRANSFERASE"/>
    <property type="match status" value="1"/>
</dbReference>
<dbReference type="GO" id="GO:0032259">
    <property type="term" value="P:methylation"/>
    <property type="evidence" value="ECO:0007669"/>
    <property type="project" value="UniProtKB-KW"/>
</dbReference>
<comment type="caution">
    <text evidence="6">The sequence shown here is derived from an EMBL/GenBank/DDBJ whole genome shotgun (WGS) entry which is preliminary data.</text>
</comment>
<dbReference type="PANTHER" id="PTHR11006:SF4">
    <property type="entry name" value="PROTEIN ARGININE N-METHYLTRANSFERASE 7"/>
    <property type="match status" value="1"/>
</dbReference>
<dbReference type="Pfam" id="PF22528">
    <property type="entry name" value="PRMT_C"/>
    <property type="match status" value="1"/>
</dbReference>
<evidence type="ECO:0000313" key="6">
    <source>
        <dbReference type="EMBL" id="MBC8431703.1"/>
    </source>
</evidence>
<dbReference type="InterPro" id="IPR025799">
    <property type="entry name" value="Arg_MeTrfase"/>
</dbReference>
<evidence type="ECO:0000259" key="5">
    <source>
        <dbReference type="Pfam" id="PF22528"/>
    </source>
</evidence>
<keyword evidence="1 6" id="KW-0489">Methyltransferase</keyword>
<proteinExistence type="predicted"/>
<evidence type="ECO:0000313" key="7">
    <source>
        <dbReference type="Proteomes" id="UP000605201"/>
    </source>
</evidence>
<evidence type="ECO:0000256" key="3">
    <source>
        <dbReference type="ARBA" id="ARBA00022691"/>
    </source>
</evidence>
<dbReference type="GO" id="GO:0016274">
    <property type="term" value="F:protein-arginine N-methyltransferase activity"/>
    <property type="evidence" value="ECO:0007669"/>
    <property type="project" value="InterPro"/>
</dbReference>
<name>A0A8J6P002_9BACT</name>
<organism evidence="6 7">
    <name type="scientific">Candidatus Desulfatibia vada</name>
    <dbReference type="NCBI Taxonomy" id="2841696"/>
    <lineage>
        <taxon>Bacteria</taxon>
        <taxon>Pseudomonadati</taxon>
        <taxon>Thermodesulfobacteriota</taxon>
        <taxon>Desulfobacteria</taxon>
        <taxon>Desulfobacterales</taxon>
        <taxon>Desulfobacterales incertae sedis</taxon>
        <taxon>Candidatus Desulfatibia</taxon>
    </lineage>
</organism>
<evidence type="ECO:0000259" key="4">
    <source>
        <dbReference type="Pfam" id="PF08241"/>
    </source>
</evidence>
<dbReference type="InterPro" id="IPR029063">
    <property type="entry name" value="SAM-dependent_MTases_sf"/>
</dbReference>
<dbReference type="EMBL" id="JACNIG010000165">
    <property type="protein sequence ID" value="MBC8431703.1"/>
    <property type="molecule type" value="Genomic_DNA"/>
</dbReference>
<evidence type="ECO:0000256" key="2">
    <source>
        <dbReference type="ARBA" id="ARBA00022679"/>
    </source>
</evidence>
<dbReference type="InterPro" id="IPR013216">
    <property type="entry name" value="Methyltransf_11"/>
</dbReference>
<dbReference type="Gene3D" id="2.70.160.11">
    <property type="entry name" value="Hnrnp arginine n-methyltransferase1"/>
    <property type="match status" value="1"/>
</dbReference>
<feature type="domain" description="Methyltransferase type 11" evidence="4">
    <location>
        <begin position="34"/>
        <end position="132"/>
    </location>
</feature>
<dbReference type="Pfam" id="PF08241">
    <property type="entry name" value="Methyltransf_11"/>
    <property type="match status" value="1"/>
</dbReference>
<sequence>MISYYRKLVAEHSRMQAFQNGITAAVRPGDTVCEIGAGLGTYAFMASRAGAAKVYAIEEGPVIELARKLYKANQNDLGVIEFIKQYSTLVHLEDKVDVVIYEDFECQGLSPLQESVLKDASRRFLKPGGTFIPYGLELYWVPLQAENIWQKEVSCLDKNEEKVLGLDFALTRELTSNERIQTPFEADSLLSSELLIESLNFAEKQQLEFSRELTFKITTSGTLHGFGSWADFLFPGGHRFSLSYEKPVTAYSRAFFPLPEPVPVETGDCIRMKVGVVKKPLPNRHTWSWWGEIDDRHGRSKFKWQSSTLHLSQFQKQDIEFSRYIDTDYCPVLNEEGHLRKFILERMNGNMTIEQIANELLVRFPENFPSLGKALTKVTRLAKKCSINA</sequence>
<keyword evidence="2" id="KW-0808">Transferase</keyword>
<dbReference type="GO" id="GO:0042054">
    <property type="term" value="F:histone methyltransferase activity"/>
    <property type="evidence" value="ECO:0007669"/>
    <property type="project" value="TreeGrafter"/>
</dbReference>
<dbReference type="Gene3D" id="3.40.50.150">
    <property type="entry name" value="Vaccinia Virus protein VP39"/>
    <property type="match status" value="1"/>
</dbReference>
<dbReference type="SUPFAM" id="SSF53335">
    <property type="entry name" value="S-adenosyl-L-methionine-dependent methyltransferases"/>
    <property type="match status" value="1"/>
</dbReference>